<name>A0A4P6L2P7_9BURK</name>
<dbReference type="NCBIfam" id="NF035944">
    <property type="entry name" value="PEPxxWA-CTERM"/>
    <property type="match status" value="1"/>
</dbReference>
<organism evidence="2 3">
    <name type="scientific">Pseudoduganella lutea</name>
    <dbReference type="NCBI Taxonomy" id="321985"/>
    <lineage>
        <taxon>Bacteria</taxon>
        <taxon>Pseudomonadati</taxon>
        <taxon>Pseudomonadota</taxon>
        <taxon>Betaproteobacteria</taxon>
        <taxon>Burkholderiales</taxon>
        <taxon>Oxalobacteraceae</taxon>
        <taxon>Telluria group</taxon>
        <taxon>Pseudoduganella</taxon>
    </lineage>
</organism>
<proteinExistence type="predicted"/>
<dbReference type="AlphaFoldDB" id="A0A4P6L2P7"/>
<evidence type="ECO:0000313" key="3">
    <source>
        <dbReference type="Proteomes" id="UP000290637"/>
    </source>
</evidence>
<dbReference type="EMBL" id="CP035913">
    <property type="protein sequence ID" value="QBE65830.1"/>
    <property type="molecule type" value="Genomic_DNA"/>
</dbReference>
<protein>
    <submittedName>
        <fullName evidence="2">PEP-CTERM sorting domain-containing protein</fullName>
    </submittedName>
</protein>
<keyword evidence="3" id="KW-1185">Reference proteome</keyword>
<reference evidence="2 3" key="1">
    <citation type="submission" date="2019-02" db="EMBL/GenBank/DDBJ databases">
        <title>Draft Genome Sequences of Six Type Strains of the Genus Massilia.</title>
        <authorList>
            <person name="Miess H."/>
            <person name="Frediansyhah A."/>
            <person name="Gross H."/>
        </authorList>
    </citation>
    <scope>NUCLEOTIDE SEQUENCE [LARGE SCALE GENOMIC DNA]</scope>
    <source>
        <strain evidence="2 3">DSM 17473</strain>
    </source>
</reference>
<sequence>MIRRVLLAVAAAVLMNSAQGETIDFESQAGGYGYSTYSFIEDGFRITYSPISVFGFYLIDDPADNLGQCNPACASNGTTAFYSFNESSVTIDLENKGLFSLTALDVAKTFTGNGKPLTLTITAMGVDGAMTSTIFLESNAAETFSTFQFADFANISSLTIVGGQEFPEFAIDNVILSPAPVPEPASWAALVAGLGIICGAMRRRRSGSQRRNRQALRE</sequence>
<keyword evidence="1" id="KW-0732">Signal</keyword>
<feature type="signal peptide" evidence="1">
    <location>
        <begin position="1"/>
        <end position="20"/>
    </location>
</feature>
<dbReference type="Proteomes" id="UP000290637">
    <property type="component" value="Chromosome"/>
</dbReference>
<evidence type="ECO:0000313" key="2">
    <source>
        <dbReference type="EMBL" id="QBE65830.1"/>
    </source>
</evidence>
<dbReference type="NCBIfam" id="TIGR02595">
    <property type="entry name" value="PEP_CTERM"/>
    <property type="match status" value="1"/>
</dbReference>
<dbReference type="RefSeq" id="WP_130188939.1">
    <property type="nucleotide sequence ID" value="NZ_CP035913.1"/>
</dbReference>
<dbReference type="KEGG" id="plue:EWM63_24975"/>
<dbReference type="InterPro" id="IPR013424">
    <property type="entry name" value="Ice-binding_C"/>
</dbReference>
<accession>A0A4P6L2P7</accession>
<dbReference type="OrthoDB" id="8753793at2"/>
<evidence type="ECO:0000256" key="1">
    <source>
        <dbReference type="SAM" id="SignalP"/>
    </source>
</evidence>
<gene>
    <name evidence="2" type="ORF">EWM63_24975</name>
</gene>
<feature type="chain" id="PRO_5020671662" evidence="1">
    <location>
        <begin position="21"/>
        <end position="218"/>
    </location>
</feature>